<accession>A0ABR1Y4V5</accession>
<dbReference type="Gene3D" id="3.20.20.190">
    <property type="entry name" value="Phosphatidylinositol (PI) phosphodiesterase"/>
    <property type="match status" value="1"/>
</dbReference>
<evidence type="ECO:0000313" key="3">
    <source>
        <dbReference type="Proteomes" id="UP001456524"/>
    </source>
</evidence>
<name>A0ABR1Y4V5_9PEZI</name>
<keyword evidence="3" id="KW-1185">Reference proteome</keyword>
<dbReference type="EMBL" id="JBBWUH010000001">
    <property type="protein sequence ID" value="KAK8176868.1"/>
    <property type="molecule type" value="Genomic_DNA"/>
</dbReference>
<evidence type="ECO:0000259" key="1">
    <source>
        <dbReference type="Pfam" id="PF03009"/>
    </source>
</evidence>
<dbReference type="InterPro" id="IPR030395">
    <property type="entry name" value="GP_PDE_dom"/>
</dbReference>
<gene>
    <name evidence="2" type="ORF">IWX90DRAFT_481931</name>
</gene>
<organism evidence="2 3">
    <name type="scientific">Phyllosticta citrichinensis</name>
    <dbReference type="NCBI Taxonomy" id="1130410"/>
    <lineage>
        <taxon>Eukaryota</taxon>
        <taxon>Fungi</taxon>
        <taxon>Dikarya</taxon>
        <taxon>Ascomycota</taxon>
        <taxon>Pezizomycotina</taxon>
        <taxon>Dothideomycetes</taxon>
        <taxon>Dothideomycetes incertae sedis</taxon>
        <taxon>Botryosphaeriales</taxon>
        <taxon>Phyllostictaceae</taxon>
        <taxon>Phyllosticta</taxon>
    </lineage>
</organism>
<dbReference type="Pfam" id="PF03009">
    <property type="entry name" value="GDPD"/>
    <property type="match status" value="1"/>
</dbReference>
<feature type="domain" description="GP-PDE" evidence="1">
    <location>
        <begin position="16"/>
        <end position="105"/>
    </location>
</feature>
<dbReference type="InterPro" id="IPR017946">
    <property type="entry name" value="PLC-like_Pdiesterase_TIM-brl"/>
</dbReference>
<dbReference type="PANTHER" id="PTHR46211">
    <property type="entry name" value="GLYCEROPHOSPHORYL DIESTER PHOSPHODIESTERASE"/>
    <property type="match status" value="1"/>
</dbReference>
<dbReference type="PANTHER" id="PTHR46211:SF14">
    <property type="entry name" value="GLYCEROPHOSPHODIESTER PHOSPHODIESTERASE"/>
    <property type="match status" value="1"/>
</dbReference>
<protein>
    <recommendedName>
        <fullName evidence="1">GP-PDE domain-containing protein</fullName>
    </recommendedName>
</protein>
<evidence type="ECO:0000313" key="2">
    <source>
        <dbReference type="EMBL" id="KAK8176868.1"/>
    </source>
</evidence>
<dbReference type="Proteomes" id="UP001456524">
    <property type="component" value="Unassembled WGS sequence"/>
</dbReference>
<dbReference type="SUPFAM" id="SSF51695">
    <property type="entry name" value="PLC-like phosphodiesterases"/>
    <property type="match status" value="1"/>
</dbReference>
<reference evidence="2 3" key="1">
    <citation type="journal article" date="2022" name="G3 (Bethesda)">
        <title>Enemy or ally: a genomic approach to elucidate the lifestyle of Phyllosticta citrichinaensis.</title>
        <authorList>
            <person name="Buijs V.A."/>
            <person name="Groenewald J.Z."/>
            <person name="Haridas S."/>
            <person name="LaButti K.M."/>
            <person name="Lipzen A."/>
            <person name="Martin F.M."/>
            <person name="Barry K."/>
            <person name="Grigoriev I.V."/>
            <person name="Crous P.W."/>
            <person name="Seidl M.F."/>
        </authorList>
    </citation>
    <scope>NUCLEOTIDE SEQUENCE [LARGE SCALE GENOMIC DNA]</scope>
    <source>
        <strain evidence="2 3">CBS 129764</strain>
    </source>
</reference>
<comment type="caution">
    <text evidence="2">The sequence shown here is derived from an EMBL/GenBank/DDBJ whole genome shotgun (WGS) entry which is preliminary data.</text>
</comment>
<sequence>MSDIRHSHPRIRRSSFSYADRSIRAFDEACKTDVDGIEIDVQIAKDGTFWPSHDTRFDILKDDPYGPKNPRIRDLTHDQLNALFLRNMQGEVQQGVNFHNVEFVLTLIKTNYPHVAIVLDVKSADAVTPAAELVNRLGMQGQVVIKFLVVWVPPSAVAGATRGVGFIVVTCCDILGGFVDMGTGPNPQEKFNNPNYVSMEPPTKNWFVSNNIEVVVPTGPGGFVDRWMANEVKRGIGKFHLRNYYNLGTVDSLGHCCVDANSYLATSRVFGKEGPDQRYDANVVLKAADWVTTDAAAEVLADAVRSGFRVKRDTLC</sequence>
<proteinExistence type="predicted"/>